<dbReference type="OrthoDB" id="353549at2"/>
<dbReference type="Gene3D" id="1.20.58.1690">
    <property type="match status" value="1"/>
</dbReference>
<dbReference type="InterPro" id="IPR025582">
    <property type="entry name" value="YARHG_dom"/>
</dbReference>
<keyword evidence="3" id="KW-1185">Reference proteome</keyword>
<organism evidence="2 3">
    <name type="scientific">Flavobacterium sediminis</name>
    <dbReference type="NCBI Taxonomy" id="2201181"/>
    <lineage>
        <taxon>Bacteria</taxon>
        <taxon>Pseudomonadati</taxon>
        <taxon>Bacteroidota</taxon>
        <taxon>Flavobacteriia</taxon>
        <taxon>Flavobacteriales</taxon>
        <taxon>Flavobacteriaceae</taxon>
        <taxon>Flavobacterium</taxon>
    </lineage>
</organism>
<name>A0A2U8QWB8_9FLAO</name>
<evidence type="ECO:0000259" key="1">
    <source>
        <dbReference type="SMART" id="SM01324"/>
    </source>
</evidence>
<dbReference type="InterPro" id="IPR038434">
    <property type="entry name" value="YARHG_sf"/>
</dbReference>
<dbReference type="EMBL" id="CP029463">
    <property type="protein sequence ID" value="AWM14423.1"/>
    <property type="molecule type" value="Genomic_DNA"/>
</dbReference>
<feature type="domain" description="YARHG" evidence="1">
    <location>
        <begin position="246"/>
        <end position="328"/>
    </location>
</feature>
<reference evidence="2 3" key="1">
    <citation type="submission" date="2018-05" db="EMBL/GenBank/DDBJ databases">
        <title>Flavobacterium sp. MEBiC07310.</title>
        <authorList>
            <person name="Baek K."/>
        </authorList>
    </citation>
    <scope>NUCLEOTIDE SEQUENCE [LARGE SCALE GENOMIC DNA]</scope>
    <source>
        <strain evidence="2 3">MEBiC07310</strain>
    </source>
</reference>
<accession>A0A2U8QWB8</accession>
<evidence type="ECO:0000313" key="3">
    <source>
        <dbReference type="Proteomes" id="UP000245429"/>
    </source>
</evidence>
<gene>
    <name evidence="2" type="ORF">DI487_11525</name>
</gene>
<sequence length="339" mass="39830">MILYRPGGFFTIGFLLFLKKIRKMKVNVIVLFVLTILVSCKEVVKKEEKPLVEQKKEEVSFEKPLINDNLSIKSKDDFLGYWVGDFKANLYDAQKDTIYGNDKYSNLITRKITFSIDEIKNDSVFGHSVTAGNVSPFKGVLREHEGAFDMQVEEFRRTRTDGKFSIQLQKRDSVMKGFWTAFNPDSVKIGSRIFDLKKRLFKYNPENELEYSFYDTDKFRDYESSTDTVNGEEVVYMDQEYFATTQKIYEANPSTELLTKEFVSNLTKADIFILRNSIFAKHGFAFRSKQLRMYFEGFEWYMPVFSDVKKELTAIETQNIELLLRYEKNAEEYYDSFGR</sequence>
<proteinExistence type="predicted"/>
<dbReference type="SMART" id="SM01324">
    <property type="entry name" value="YARHG"/>
    <property type="match status" value="1"/>
</dbReference>
<evidence type="ECO:0000313" key="2">
    <source>
        <dbReference type="EMBL" id="AWM14423.1"/>
    </source>
</evidence>
<dbReference type="Pfam" id="PF13308">
    <property type="entry name" value="YARHG"/>
    <property type="match status" value="1"/>
</dbReference>
<dbReference type="KEGG" id="fse:DI487_11525"/>
<dbReference type="Proteomes" id="UP000245429">
    <property type="component" value="Chromosome"/>
</dbReference>
<dbReference type="AlphaFoldDB" id="A0A2U8QWB8"/>
<protein>
    <recommendedName>
        <fullName evidence="1">YARHG domain-containing protein</fullName>
    </recommendedName>
</protein>